<feature type="compositionally biased region" description="Polar residues" evidence="7">
    <location>
        <begin position="83"/>
        <end position="98"/>
    </location>
</feature>
<feature type="domain" description="Peptidase S54 rhomboid" evidence="9">
    <location>
        <begin position="628"/>
        <end position="764"/>
    </location>
</feature>
<dbReference type="PANTHER" id="PTHR45965">
    <property type="entry name" value="INACTIVE RHOMBOID PROTEIN"/>
    <property type="match status" value="1"/>
</dbReference>
<evidence type="ECO:0000256" key="6">
    <source>
        <dbReference type="ARBA" id="ARBA00023136"/>
    </source>
</evidence>
<organism evidence="10 11">
    <name type="scientific">Mytilus coruscus</name>
    <name type="common">Sea mussel</name>
    <dbReference type="NCBI Taxonomy" id="42192"/>
    <lineage>
        <taxon>Eukaryota</taxon>
        <taxon>Metazoa</taxon>
        <taxon>Spiralia</taxon>
        <taxon>Lophotrochozoa</taxon>
        <taxon>Mollusca</taxon>
        <taxon>Bivalvia</taxon>
        <taxon>Autobranchia</taxon>
        <taxon>Pteriomorphia</taxon>
        <taxon>Mytilida</taxon>
        <taxon>Mytiloidea</taxon>
        <taxon>Mytilidae</taxon>
        <taxon>Mytilinae</taxon>
        <taxon>Mytilus</taxon>
    </lineage>
</organism>
<feature type="transmembrane region" description="Helical" evidence="8">
    <location>
        <begin position="750"/>
        <end position="767"/>
    </location>
</feature>
<keyword evidence="3 8" id="KW-0812">Transmembrane</keyword>
<evidence type="ECO:0000256" key="2">
    <source>
        <dbReference type="ARBA" id="ARBA00009045"/>
    </source>
</evidence>
<evidence type="ECO:0000259" key="9">
    <source>
        <dbReference type="Pfam" id="PF01694"/>
    </source>
</evidence>
<dbReference type="InterPro" id="IPR022764">
    <property type="entry name" value="Peptidase_S54_rhomboid_dom"/>
</dbReference>
<gene>
    <name evidence="10" type="ORF">MCOR_3853</name>
</gene>
<dbReference type="EMBL" id="CACVKT020000707">
    <property type="protein sequence ID" value="CAC5361903.1"/>
    <property type="molecule type" value="Genomic_DNA"/>
</dbReference>
<feature type="transmembrane region" description="Helical" evidence="8">
    <location>
        <begin position="725"/>
        <end position="744"/>
    </location>
</feature>
<evidence type="ECO:0000256" key="4">
    <source>
        <dbReference type="ARBA" id="ARBA00022824"/>
    </source>
</evidence>
<reference evidence="10 11" key="1">
    <citation type="submission" date="2020-06" db="EMBL/GenBank/DDBJ databases">
        <authorList>
            <person name="Li R."/>
            <person name="Bekaert M."/>
        </authorList>
    </citation>
    <scope>NUCLEOTIDE SEQUENCE [LARGE SCALE GENOMIC DNA]</scope>
    <source>
        <strain evidence="11">wild</strain>
    </source>
</reference>
<comment type="similarity">
    <text evidence="2">Belongs to the peptidase S54 family.</text>
</comment>
<dbReference type="GO" id="GO:0050708">
    <property type="term" value="P:regulation of protein secretion"/>
    <property type="evidence" value="ECO:0007669"/>
    <property type="project" value="TreeGrafter"/>
</dbReference>
<feature type="transmembrane region" description="Helical" evidence="8">
    <location>
        <begin position="694"/>
        <end position="713"/>
    </location>
</feature>
<sequence length="1043" mass="118232">MEEYGAKLRLIPVVYQHVYRNNGVNSHSGKRFYTNELRRGDNFTYRIRYIPRTQVGYKVGNRNYVHRSQYTTRIKMDRQFSRMTTASAPGTRTSSTTGEGKFNKASRKLKKSLTGFFGLDLDDEHEDKKQRWNNRRMRLYKGKVKDDYLLKAESDDLFLENSHQFKYIHDPLRRVHRDRPSEMSSRRTTPLSSSSTYARSRPGGPKRLRKDSVMQMTWKGLRTIAASRKKLRGKSYKHSASFDPARMGEEFGDDLSASYGYPPQHEDAISLVDDVFYDEPIVPPSHKMSSIGEYENLPAGGWRRQPPQGLPSTPYDELDMPEFCMRRIGKQIMNNEVGPETRQVGMGFVGRLFNRSFRSDRMNSSVKSQIANVDDHRPYFTFWVTFVQLLVFIVSIAVYGIAPIGVSERVYEESVMMPNLAFEKVRFSEAENLWIGPKQSDLIHLGAKYSPCMRKDENIYNGIAKDLVEEKTSGCCIRNDGSGCVQSVRSKCSTTISEFKKYNSTNPSNLGFLTGAVCGQDPKYCRNPASVAPFEWDKNDITNWPYCEDTTAPITNTSFVAGDDRHMTCEISGRPCCHGIQGECMITTREHCNFMQGYYHEDKFLCSQVKCLKQICGMIPFTDDNVPDQFYRLWTSIFLHGGLFHLLITIGFQMLIMRDVEKLTGCIRMTIIYVGSGIAGNLASSTFLPYHVEVGPAGAQFGILACLLVEAIQSIQMLKRPCLEVTKVLLFIGFLFLLGLLPWIDNWAHLTGFVFGFLLAFAILPYIHFGNFDKTRKCVMILFGLGGATILFVMLIILFYISPIYNCPGCQYFNCIPITENFCKNMEYVEKRYQEAYSISQSRCKKDSGGFEGVSSLTSVQSALRDVRPEAIYTTSGPEGVAIPTPATGSTTRMLMTTLSSNPDNAIHIPDMLPWQPRRALDPQPTCDNTQFVSQTGNVTINDYCDLPVPNRIESVHENLGINVTQSIKEKILKGEYIDLACLLNNSVNTGSDKQKMTCFHGNSFYNPFLNNQKLQILKNGQMLSSLLFIFIVQCTLTNLGNC</sequence>
<feature type="transmembrane region" description="Helical" evidence="8">
    <location>
        <begin position="633"/>
        <end position="657"/>
    </location>
</feature>
<keyword evidence="11" id="KW-1185">Reference proteome</keyword>
<keyword evidence="4" id="KW-0256">Endoplasmic reticulum</keyword>
<proteinExistence type="inferred from homology"/>
<evidence type="ECO:0000256" key="7">
    <source>
        <dbReference type="SAM" id="MobiDB-lite"/>
    </source>
</evidence>
<feature type="region of interest" description="Disordered" evidence="7">
    <location>
        <begin position="83"/>
        <end position="105"/>
    </location>
</feature>
<dbReference type="InterPro" id="IPR035952">
    <property type="entry name" value="Rhomboid-like_sf"/>
</dbReference>
<dbReference type="FunFam" id="1.20.1540.10:FF:000025">
    <property type="entry name" value="Putative rhomboid family"/>
    <property type="match status" value="1"/>
</dbReference>
<evidence type="ECO:0000256" key="3">
    <source>
        <dbReference type="ARBA" id="ARBA00022692"/>
    </source>
</evidence>
<feature type="transmembrane region" description="Helical" evidence="8">
    <location>
        <begin position="379"/>
        <end position="402"/>
    </location>
</feature>
<evidence type="ECO:0000256" key="5">
    <source>
        <dbReference type="ARBA" id="ARBA00022989"/>
    </source>
</evidence>
<evidence type="ECO:0000313" key="10">
    <source>
        <dbReference type="EMBL" id="CAC5361903.1"/>
    </source>
</evidence>
<keyword evidence="6 8" id="KW-0472">Membrane</keyword>
<dbReference type="PANTHER" id="PTHR45965:SF3">
    <property type="entry name" value="INACTIVE RHOMBOID PROTEIN 1"/>
    <property type="match status" value="1"/>
</dbReference>
<dbReference type="GO" id="GO:0005789">
    <property type="term" value="C:endoplasmic reticulum membrane"/>
    <property type="evidence" value="ECO:0007669"/>
    <property type="project" value="UniProtKB-SubCell"/>
</dbReference>
<dbReference type="Pfam" id="PF01694">
    <property type="entry name" value="Rhomboid"/>
    <property type="match status" value="1"/>
</dbReference>
<dbReference type="Gene3D" id="1.20.1540.10">
    <property type="entry name" value="Rhomboid-like"/>
    <property type="match status" value="1"/>
</dbReference>
<dbReference type="OrthoDB" id="2146116at2759"/>
<feature type="compositionally biased region" description="Basic and acidic residues" evidence="7">
    <location>
        <begin position="176"/>
        <end position="185"/>
    </location>
</feature>
<evidence type="ECO:0000313" key="11">
    <source>
        <dbReference type="Proteomes" id="UP000507470"/>
    </source>
</evidence>
<dbReference type="AlphaFoldDB" id="A0A6J8A750"/>
<accession>A0A6J8A750</accession>
<dbReference type="InterPro" id="IPR051512">
    <property type="entry name" value="Inactive_Rhomboid"/>
</dbReference>
<dbReference type="GO" id="GO:0042058">
    <property type="term" value="P:regulation of epidermal growth factor receptor signaling pathway"/>
    <property type="evidence" value="ECO:0007669"/>
    <property type="project" value="TreeGrafter"/>
</dbReference>
<feature type="region of interest" description="Disordered" evidence="7">
    <location>
        <begin position="176"/>
        <end position="210"/>
    </location>
</feature>
<comment type="subcellular location">
    <subcellularLocation>
        <location evidence="1">Endoplasmic reticulum membrane</location>
        <topology evidence="1">Multi-pass membrane protein</topology>
    </subcellularLocation>
</comment>
<evidence type="ECO:0000256" key="8">
    <source>
        <dbReference type="SAM" id="Phobius"/>
    </source>
</evidence>
<dbReference type="GO" id="GO:0004252">
    <property type="term" value="F:serine-type endopeptidase activity"/>
    <property type="evidence" value="ECO:0007669"/>
    <property type="project" value="InterPro"/>
</dbReference>
<feature type="compositionally biased region" description="Low complexity" evidence="7">
    <location>
        <begin position="186"/>
        <end position="196"/>
    </location>
</feature>
<protein>
    <submittedName>
        <fullName evidence="10">Inactive rhomboid protein 1</fullName>
    </submittedName>
</protein>
<evidence type="ECO:0000256" key="1">
    <source>
        <dbReference type="ARBA" id="ARBA00004477"/>
    </source>
</evidence>
<name>A0A6J8A750_MYTCO</name>
<keyword evidence="5 8" id="KW-1133">Transmembrane helix</keyword>
<dbReference type="Proteomes" id="UP000507470">
    <property type="component" value="Unassembled WGS sequence"/>
</dbReference>
<feature type="transmembrane region" description="Helical" evidence="8">
    <location>
        <begin position="779"/>
        <end position="801"/>
    </location>
</feature>
<dbReference type="SUPFAM" id="SSF144091">
    <property type="entry name" value="Rhomboid-like"/>
    <property type="match status" value="1"/>
</dbReference>